<accession>X1RDB7</accession>
<dbReference type="AlphaFoldDB" id="X1RDB7"/>
<gene>
    <name evidence="2" type="ORF">S12H4_22794</name>
</gene>
<comment type="caution">
    <text evidence="2">The sequence shown here is derived from an EMBL/GenBank/DDBJ whole genome shotgun (WGS) entry which is preliminary data.</text>
</comment>
<name>X1RDB7_9ZZZZ</name>
<keyword evidence="1" id="KW-0472">Membrane</keyword>
<protein>
    <submittedName>
        <fullName evidence="2">Uncharacterized protein</fullName>
    </submittedName>
</protein>
<keyword evidence="1" id="KW-0812">Transmembrane</keyword>
<evidence type="ECO:0000256" key="1">
    <source>
        <dbReference type="SAM" id="Phobius"/>
    </source>
</evidence>
<dbReference type="EMBL" id="BARW01011957">
    <property type="protein sequence ID" value="GAI78747.1"/>
    <property type="molecule type" value="Genomic_DNA"/>
</dbReference>
<proteinExistence type="predicted"/>
<sequence>METWKKAAIAVGVGLLAFSFLPIWRSGRNGGQSLWGFLKHHSILNKSESLWLKPEELEELKRLAREKSGQ</sequence>
<feature type="transmembrane region" description="Helical" evidence="1">
    <location>
        <begin position="6"/>
        <end position="24"/>
    </location>
</feature>
<keyword evidence="1" id="KW-1133">Transmembrane helix</keyword>
<reference evidence="2" key="1">
    <citation type="journal article" date="2014" name="Front. Microbiol.">
        <title>High frequency of phylogenetically diverse reductive dehalogenase-homologous genes in deep subseafloor sedimentary metagenomes.</title>
        <authorList>
            <person name="Kawai M."/>
            <person name="Futagami T."/>
            <person name="Toyoda A."/>
            <person name="Takaki Y."/>
            <person name="Nishi S."/>
            <person name="Hori S."/>
            <person name="Arai W."/>
            <person name="Tsubouchi T."/>
            <person name="Morono Y."/>
            <person name="Uchiyama I."/>
            <person name="Ito T."/>
            <person name="Fujiyama A."/>
            <person name="Inagaki F."/>
            <person name="Takami H."/>
        </authorList>
    </citation>
    <scope>NUCLEOTIDE SEQUENCE</scope>
    <source>
        <strain evidence="2">Expedition CK06-06</strain>
    </source>
</reference>
<organism evidence="2">
    <name type="scientific">marine sediment metagenome</name>
    <dbReference type="NCBI Taxonomy" id="412755"/>
    <lineage>
        <taxon>unclassified sequences</taxon>
        <taxon>metagenomes</taxon>
        <taxon>ecological metagenomes</taxon>
    </lineage>
</organism>
<evidence type="ECO:0000313" key="2">
    <source>
        <dbReference type="EMBL" id="GAI78747.1"/>
    </source>
</evidence>